<protein>
    <submittedName>
        <fullName evidence="1">2-oxoacid:ferredoxin oxidoreductase subunit beta</fullName>
    </submittedName>
</protein>
<reference evidence="1 2" key="1">
    <citation type="submission" date="2018-11" db="EMBL/GenBank/DDBJ databases">
        <title>Micromonospora sp. PPF5-17, a new actinomycetes isolated from a hot spring soil.</title>
        <authorList>
            <person name="Thawai C."/>
        </authorList>
    </citation>
    <scope>NUCLEOTIDE SEQUENCE [LARGE SCALE GENOMIC DNA]</scope>
    <source>
        <strain evidence="1 2">PPF5-17</strain>
    </source>
</reference>
<dbReference type="Proteomes" id="UP000280698">
    <property type="component" value="Unassembled WGS sequence"/>
</dbReference>
<gene>
    <name evidence="1" type="ORF">EFE23_15770</name>
</gene>
<organism evidence="1 2">
    <name type="scientific">Micromonospora solifontis</name>
    <dbReference type="NCBI Taxonomy" id="2487138"/>
    <lineage>
        <taxon>Bacteria</taxon>
        <taxon>Bacillati</taxon>
        <taxon>Actinomycetota</taxon>
        <taxon>Actinomycetes</taxon>
        <taxon>Micromonosporales</taxon>
        <taxon>Micromonosporaceae</taxon>
        <taxon>Micromonospora</taxon>
    </lineage>
</organism>
<dbReference type="EMBL" id="RJLN01000041">
    <property type="protein sequence ID" value="RNL98133.1"/>
    <property type="molecule type" value="Genomic_DNA"/>
</dbReference>
<accession>A0ABX9WF95</accession>
<proteinExistence type="predicted"/>
<sequence>LRSIDRPAYDTVVQDQITTAKTNTDQTPEQQLAGLLASGDTWTIM</sequence>
<feature type="non-terminal residue" evidence="1">
    <location>
        <position position="1"/>
    </location>
</feature>
<evidence type="ECO:0000313" key="1">
    <source>
        <dbReference type="EMBL" id="RNL98133.1"/>
    </source>
</evidence>
<keyword evidence="2" id="KW-1185">Reference proteome</keyword>
<evidence type="ECO:0000313" key="2">
    <source>
        <dbReference type="Proteomes" id="UP000280698"/>
    </source>
</evidence>
<comment type="caution">
    <text evidence="1">The sequence shown here is derived from an EMBL/GenBank/DDBJ whole genome shotgun (WGS) entry which is preliminary data.</text>
</comment>
<name>A0ABX9WF95_9ACTN</name>